<dbReference type="EMBL" id="AP019697">
    <property type="protein sequence ID" value="BBK25513.1"/>
    <property type="molecule type" value="Genomic_DNA"/>
</dbReference>
<organism evidence="6 7">
    <name type="scientific">Dialister hominis</name>
    <dbReference type="NCBI Taxonomy" id="2582419"/>
    <lineage>
        <taxon>Bacteria</taxon>
        <taxon>Bacillati</taxon>
        <taxon>Bacillota</taxon>
        <taxon>Negativicutes</taxon>
        <taxon>Veillonellales</taxon>
        <taxon>Veillonellaceae</taxon>
        <taxon>Dialister</taxon>
    </lineage>
</organism>
<dbReference type="GeneID" id="92716673"/>
<dbReference type="Proteomes" id="UP000320585">
    <property type="component" value="Chromosome"/>
</dbReference>
<evidence type="ECO:0000256" key="1">
    <source>
        <dbReference type="ARBA" id="ARBA00009437"/>
    </source>
</evidence>
<dbReference type="FunFam" id="1.10.10.10:FF:000001">
    <property type="entry name" value="LysR family transcriptional regulator"/>
    <property type="match status" value="1"/>
</dbReference>
<dbReference type="PRINTS" id="PR00039">
    <property type="entry name" value="HTHLYSR"/>
</dbReference>
<gene>
    <name evidence="6" type="ORF">Dia5BBH33_14480</name>
</gene>
<dbReference type="Gene3D" id="1.10.10.10">
    <property type="entry name" value="Winged helix-like DNA-binding domain superfamily/Winged helix DNA-binding domain"/>
    <property type="match status" value="1"/>
</dbReference>
<dbReference type="SUPFAM" id="SSF46785">
    <property type="entry name" value="Winged helix' DNA-binding domain"/>
    <property type="match status" value="1"/>
</dbReference>
<keyword evidence="3" id="KW-0238">DNA-binding</keyword>
<feature type="domain" description="HTH lysR-type" evidence="5">
    <location>
        <begin position="1"/>
        <end position="58"/>
    </location>
</feature>
<evidence type="ECO:0000259" key="5">
    <source>
        <dbReference type="PROSITE" id="PS50931"/>
    </source>
</evidence>
<dbReference type="GO" id="GO:0005829">
    <property type="term" value="C:cytosol"/>
    <property type="evidence" value="ECO:0007669"/>
    <property type="project" value="TreeGrafter"/>
</dbReference>
<dbReference type="Pfam" id="PF00126">
    <property type="entry name" value="HTH_1"/>
    <property type="match status" value="1"/>
</dbReference>
<dbReference type="GO" id="GO:0003700">
    <property type="term" value="F:DNA-binding transcription factor activity"/>
    <property type="evidence" value="ECO:0007669"/>
    <property type="project" value="InterPro"/>
</dbReference>
<sequence length="299" mass="33642">MDLSQLEYFRALAHIRHFTKAAASISISQSALSRSITKLENELGHPLFDRTGHEISLTPDGQRFLIHVERALSEIEEGRRELDHENDPQGGIINLSFIHSLGTYMLPVLLSEFKVQNPSTRFNLQQNDSTLLAQGLIDGTSDLCLGSTMITMKHIAWSYLYSEEIYITVPLHHRLADWEQATLKDIENEPFITMKPSYSLRILTNRVCALANVHPKIIFEGDDTNTIASLVASNLGVSLLPKIPGSDAIGIRQIHVSFPSCKREIGIAWNMTRPLSPAALRFHQFIVKRFADKRSSTVR</sequence>
<evidence type="ECO:0000256" key="4">
    <source>
        <dbReference type="ARBA" id="ARBA00023163"/>
    </source>
</evidence>
<dbReference type="InterPro" id="IPR005119">
    <property type="entry name" value="LysR_subst-bd"/>
</dbReference>
<dbReference type="RefSeq" id="WP_022381826.1">
    <property type="nucleotide sequence ID" value="NZ_AP019697.1"/>
</dbReference>
<comment type="similarity">
    <text evidence="1">Belongs to the LysR transcriptional regulatory family.</text>
</comment>
<dbReference type="PANTHER" id="PTHR30419">
    <property type="entry name" value="HTH-TYPE TRANSCRIPTIONAL REGULATOR YBHD"/>
    <property type="match status" value="1"/>
</dbReference>
<evidence type="ECO:0000313" key="7">
    <source>
        <dbReference type="Proteomes" id="UP000320585"/>
    </source>
</evidence>
<dbReference type="InterPro" id="IPR036388">
    <property type="entry name" value="WH-like_DNA-bd_sf"/>
</dbReference>
<accession>A0A8D4UV18</accession>
<name>A0A8D4UV18_9FIRM</name>
<evidence type="ECO:0000256" key="2">
    <source>
        <dbReference type="ARBA" id="ARBA00023015"/>
    </source>
</evidence>
<dbReference type="Pfam" id="PF03466">
    <property type="entry name" value="LysR_substrate"/>
    <property type="match status" value="1"/>
</dbReference>
<dbReference type="AlphaFoldDB" id="A0A8D4UV18"/>
<dbReference type="Gene3D" id="3.40.190.290">
    <property type="match status" value="1"/>
</dbReference>
<dbReference type="GO" id="GO:0003677">
    <property type="term" value="F:DNA binding"/>
    <property type="evidence" value="ECO:0007669"/>
    <property type="project" value="UniProtKB-KW"/>
</dbReference>
<dbReference type="KEGG" id="dho:Dia5BBH33_14480"/>
<dbReference type="OrthoDB" id="1677645at2"/>
<dbReference type="InterPro" id="IPR000847">
    <property type="entry name" value="LysR_HTH_N"/>
</dbReference>
<keyword evidence="4" id="KW-0804">Transcription</keyword>
<dbReference type="InterPro" id="IPR036390">
    <property type="entry name" value="WH_DNA-bd_sf"/>
</dbReference>
<evidence type="ECO:0000256" key="3">
    <source>
        <dbReference type="ARBA" id="ARBA00023125"/>
    </source>
</evidence>
<protein>
    <submittedName>
        <fullName evidence="6">Transcriptional regulator</fullName>
    </submittedName>
</protein>
<keyword evidence="2" id="KW-0805">Transcription regulation</keyword>
<evidence type="ECO:0000313" key="6">
    <source>
        <dbReference type="EMBL" id="BBK25513.1"/>
    </source>
</evidence>
<keyword evidence="7" id="KW-1185">Reference proteome</keyword>
<dbReference type="PANTHER" id="PTHR30419:SF28">
    <property type="entry name" value="HTH-TYPE TRANSCRIPTIONAL REGULATOR BSDA"/>
    <property type="match status" value="1"/>
</dbReference>
<reference evidence="7" key="1">
    <citation type="submission" date="2019-05" db="EMBL/GenBank/DDBJ databases">
        <title>Complete genome sequencing of Dialister sp. strain 5BBH33.</title>
        <authorList>
            <person name="Sakamoto M."/>
            <person name="Murakami T."/>
            <person name="Mori H."/>
        </authorList>
    </citation>
    <scope>NUCLEOTIDE SEQUENCE [LARGE SCALE GENOMIC DNA]</scope>
    <source>
        <strain evidence="7">5BBH33</strain>
    </source>
</reference>
<proteinExistence type="inferred from homology"/>
<dbReference type="InterPro" id="IPR050950">
    <property type="entry name" value="HTH-type_LysR_regulators"/>
</dbReference>
<dbReference type="SUPFAM" id="SSF53850">
    <property type="entry name" value="Periplasmic binding protein-like II"/>
    <property type="match status" value="1"/>
</dbReference>
<dbReference type="PROSITE" id="PS50931">
    <property type="entry name" value="HTH_LYSR"/>
    <property type="match status" value="1"/>
</dbReference>